<dbReference type="Proteomes" id="UP000674938">
    <property type="component" value="Unassembled WGS sequence"/>
</dbReference>
<dbReference type="InterPro" id="IPR017871">
    <property type="entry name" value="ABC_transporter-like_CS"/>
</dbReference>
<evidence type="ECO:0000259" key="4">
    <source>
        <dbReference type="PROSITE" id="PS50893"/>
    </source>
</evidence>
<protein>
    <submittedName>
        <fullName evidence="5">ABC transporter ATP-binding protein</fullName>
    </submittedName>
</protein>
<dbReference type="PANTHER" id="PTHR42939:SF1">
    <property type="entry name" value="ABC TRANSPORTER ATP-BINDING PROTEIN ALBC-RELATED"/>
    <property type="match status" value="1"/>
</dbReference>
<dbReference type="PROSITE" id="PS00211">
    <property type="entry name" value="ABC_TRANSPORTER_1"/>
    <property type="match status" value="1"/>
</dbReference>
<dbReference type="InterPro" id="IPR003593">
    <property type="entry name" value="AAA+_ATPase"/>
</dbReference>
<name>A0A940SV90_9ENTE</name>
<dbReference type="EMBL" id="JAEEGA010000006">
    <property type="protein sequence ID" value="MBP1041609.1"/>
    <property type="molecule type" value="Genomic_DNA"/>
</dbReference>
<dbReference type="AlphaFoldDB" id="A0A940SV90"/>
<keyword evidence="6" id="KW-1185">Reference proteome</keyword>
<reference evidence="5" key="1">
    <citation type="submission" date="2020-12" db="EMBL/GenBank/DDBJ databases">
        <title>Vagococcus allomyrinae sp. nov. and Enterococcus lavae sp. nov., isolated from the larvae of Allomyrina dichotoma.</title>
        <authorList>
            <person name="Lee S.D."/>
        </authorList>
    </citation>
    <scope>NUCLEOTIDE SEQUENCE</scope>
    <source>
        <strain evidence="5">BWB3-3</strain>
    </source>
</reference>
<dbReference type="RefSeq" id="WP_209527722.1">
    <property type="nucleotide sequence ID" value="NZ_JAEEGA010000006.1"/>
</dbReference>
<evidence type="ECO:0000313" key="5">
    <source>
        <dbReference type="EMBL" id="MBP1041609.1"/>
    </source>
</evidence>
<dbReference type="CDD" id="cd03230">
    <property type="entry name" value="ABC_DR_subfamily_A"/>
    <property type="match status" value="1"/>
</dbReference>
<dbReference type="PROSITE" id="PS50893">
    <property type="entry name" value="ABC_TRANSPORTER_2"/>
    <property type="match status" value="1"/>
</dbReference>
<dbReference type="PANTHER" id="PTHR42939">
    <property type="entry name" value="ABC TRANSPORTER ATP-BINDING PROTEIN ALBC-RELATED"/>
    <property type="match status" value="1"/>
</dbReference>
<evidence type="ECO:0000256" key="2">
    <source>
        <dbReference type="ARBA" id="ARBA00022741"/>
    </source>
</evidence>
<dbReference type="InterPro" id="IPR051782">
    <property type="entry name" value="ABC_Transporter_VariousFunc"/>
</dbReference>
<organism evidence="5 6">
    <name type="scientific">Vagococcus allomyrinae</name>
    <dbReference type="NCBI Taxonomy" id="2794353"/>
    <lineage>
        <taxon>Bacteria</taxon>
        <taxon>Bacillati</taxon>
        <taxon>Bacillota</taxon>
        <taxon>Bacilli</taxon>
        <taxon>Lactobacillales</taxon>
        <taxon>Enterococcaceae</taxon>
        <taxon>Vagococcus</taxon>
    </lineage>
</organism>
<keyword evidence="2" id="KW-0547">Nucleotide-binding</keyword>
<dbReference type="GO" id="GO:0005524">
    <property type="term" value="F:ATP binding"/>
    <property type="evidence" value="ECO:0007669"/>
    <property type="project" value="UniProtKB-KW"/>
</dbReference>
<dbReference type="Pfam" id="PF00005">
    <property type="entry name" value="ABC_tran"/>
    <property type="match status" value="1"/>
</dbReference>
<evidence type="ECO:0000256" key="1">
    <source>
        <dbReference type="ARBA" id="ARBA00022448"/>
    </source>
</evidence>
<dbReference type="GO" id="GO:0016887">
    <property type="term" value="F:ATP hydrolysis activity"/>
    <property type="evidence" value="ECO:0007669"/>
    <property type="project" value="InterPro"/>
</dbReference>
<evidence type="ECO:0000256" key="3">
    <source>
        <dbReference type="ARBA" id="ARBA00022840"/>
    </source>
</evidence>
<keyword evidence="3 5" id="KW-0067">ATP-binding</keyword>
<proteinExistence type="predicted"/>
<comment type="caution">
    <text evidence="5">The sequence shown here is derived from an EMBL/GenBank/DDBJ whole genome shotgun (WGS) entry which is preliminary data.</text>
</comment>
<dbReference type="SMART" id="SM00382">
    <property type="entry name" value="AAA"/>
    <property type="match status" value="1"/>
</dbReference>
<dbReference type="InterPro" id="IPR003439">
    <property type="entry name" value="ABC_transporter-like_ATP-bd"/>
</dbReference>
<gene>
    <name evidence="5" type="ORF">I6N95_11380</name>
</gene>
<dbReference type="SUPFAM" id="SSF52540">
    <property type="entry name" value="P-loop containing nucleoside triphosphate hydrolases"/>
    <property type="match status" value="1"/>
</dbReference>
<feature type="domain" description="ABC transporter" evidence="4">
    <location>
        <begin position="3"/>
        <end position="229"/>
    </location>
</feature>
<evidence type="ECO:0000313" key="6">
    <source>
        <dbReference type="Proteomes" id="UP000674938"/>
    </source>
</evidence>
<sequence length="250" mass="28078">MKLVLETVTKKFDQKAIIEGASFEFEKGKIYGLLGRNGAGKTTLFNCISRNLQLDNGQIAIEEGDQRDDNYDNTSVGFVYATPHLPGFMTGYEFVKFFVDVNKERLAVIEDPQVYLARAGIESKDQHRLLKDYSHGMQNKVQMLVTMLVKSPVLLLDEPLTSFDVVVAHEMKELIISQKDHSVVIFSTHILQLAQDLCDEIVLLHEGKLTGIPSERIHDADFEEEVVKLLSTSHAENNTLNSILLQEGGQ</sequence>
<keyword evidence="1" id="KW-0813">Transport</keyword>
<dbReference type="InterPro" id="IPR027417">
    <property type="entry name" value="P-loop_NTPase"/>
</dbReference>
<accession>A0A940SV90</accession>
<dbReference type="Gene3D" id="3.40.50.300">
    <property type="entry name" value="P-loop containing nucleotide triphosphate hydrolases"/>
    <property type="match status" value="1"/>
</dbReference>